<comment type="caution">
    <text evidence="1">The sequence shown here is derived from an EMBL/GenBank/DDBJ whole genome shotgun (WGS) entry which is preliminary data.</text>
</comment>
<sequence length="38" mass="4338">MVRTSAATPYEPPVKTITRHYLLPVETVVLHPFFLLLS</sequence>
<protein>
    <submittedName>
        <fullName evidence="1">Uncharacterized protein</fullName>
    </submittedName>
</protein>
<dbReference type="AlphaFoldDB" id="J9FGS3"/>
<name>J9FGS3_9ZZZZ</name>
<dbReference type="EMBL" id="AMCI01006870">
    <property type="protein sequence ID" value="EJW93623.1"/>
    <property type="molecule type" value="Genomic_DNA"/>
</dbReference>
<accession>J9FGS3</accession>
<gene>
    <name evidence="1" type="ORF">EVA_18270</name>
</gene>
<organism evidence="1">
    <name type="scientific">gut metagenome</name>
    <dbReference type="NCBI Taxonomy" id="749906"/>
    <lineage>
        <taxon>unclassified sequences</taxon>
        <taxon>metagenomes</taxon>
        <taxon>organismal metagenomes</taxon>
    </lineage>
</organism>
<evidence type="ECO:0000313" key="1">
    <source>
        <dbReference type="EMBL" id="EJW93623.1"/>
    </source>
</evidence>
<reference evidence="1" key="1">
    <citation type="journal article" date="2012" name="PLoS ONE">
        <title>Gene sets for utilization of primary and secondary nutrition supplies in the distal gut of endangered iberian lynx.</title>
        <authorList>
            <person name="Alcaide M."/>
            <person name="Messina E."/>
            <person name="Richter M."/>
            <person name="Bargiela R."/>
            <person name="Peplies J."/>
            <person name="Huws S.A."/>
            <person name="Newbold C.J."/>
            <person name="Golyshin P.N."/>
            <person name="Simon M.A."/>
            <person name="Lopez G."/>
            <person name="Yakimov M.M."/>
            <person name="Ferrer M."/>
        </authorList>
    </citation>
    <scope>NUCLEOTIDE SEQUENCE</scope>
</reference>
<proteinExistence type="predicted"/>